<dbReference type="RefSeq" id="WP_379135341.1">
    <property type="nucleotide sequence ID" value="NZ_JBHTFU010000001.1"/>
</dbReference>
<evidence type="ECO:0000256" key="1">
    <source>
        <dbReference type="SAM" id="MobiDB-lite"/>
    </source>
</evidence>
<protein>
    <submittedName>
        <fullName evidence="2">Uncharacterized protein</fullName>
    </submittedName>
</protein>
<dbReference type="EMBL" id="BOML01000050">
    <property type="protein sequence ID" value="GIE04763.1"/>
    <property type="molecule type" value="Genomic_DNA"/>
</dbReference>
<keyword evidence="3" id="KW-1185">Reference proteome</keyword>
<reference evidence="2 3" key="1">
    <citation type="submission" date="2021-01" db="EMBL/GenBank/DDBJ databases">
        <title>Whole genome shotgun sequence of Actinoplanes durhamensis NBRC 14914.</title>
        <authorList>
            <person name="Komaki H."/>
            <person name="Tamura T."/>
        </authorList>
    </citation>
    <scope>NUCLEOTIDE SEQUENCE [LARGE SCALE GENOMIC DNA]</scope>
    <source>
        <strain evidence="2 3">NBRC 14914</strain>
    </source>
</reference>
<accession>A0ABQ3Z4J3</accession>
<comment type="caution">
    <text evidence="2">The sequence shown here is derived from an EMBL/GenBank/DDBJ whole genome shotgun (WGS) entry which is preliminary data.</text>
</comment>
<dbReference type="Proteomes" id="UP000637628">
    <property type="component" value="Unassembled WGS sequence"/>
</dbReference>
<organism evidence="2 3">
    <name type="scientific">Paractinoplanes durhamensis</name>
    <dbReference type="NCBI Taxonomy" id="113563"/>
    <lineage>
        <taxon>Bacteria</taxon>
        <taxon>Bacillati</taxon>
        <taxon>Actinomycetota</taxon>
        <taxon>Actinomycetes</taxon>
        <taxon>Micromonosporales</taxon>
        <taxon>Micromonosporaceae</taxon>
        <taxon>Paractinoplanes</taxon>
    </lineage>
</organism>
<name>A0ABQ3Z4J3_9ACTN</name>
<sequence length="71" mass="7771">MPKSLGPLVRGSALDATINAYRTCELVTLAKDGTPLAWPTSGISRSDGTRSPREPGRRRHPCFPRGRREVP</sequence>
<gene>
    <name evidence="2" type="ORF">Adu01nite_61130</name>
</gene>
<evidence type="ECO:0000313" key="2">
    <source>
        <dbReference type="EMBL" id="GIE04763.1"/>
    </source>
</evidence>
<proteinExistence type="predicted"/>
<evidence type="ECO:0000313" key="3">
    <source>
        <dbReference type="Proteomes" id="UP000637628"/>
    </source>
</evidence>
<feature type="region of interest" description="Disordered" evidence="1">
    <location>
        <begin position="35"/>
        <end position="71"/>
    </location>
</feature>